<dbReference type="HOGENOM" id="CLU_061901_2_0_10"/>
<gene>
    <name evidence="2" type="primary">def</name>
    <name evidence="3" type="ordered locus">Ctha_1509</name>
</gene>
<dbReference type="GO" id="GO:0046872">
    <property type="term" value="F:metal ion binding"/>
    <property type="evidence" value="ECO:0007669"/>
    <property type="project" value="UniProtKB-KW"/>
</dbReference>
<feature type="binding site" evidence="2">
    <location>
        <position position="155"/>
    </location>
    <ligand>
        <name>Fe cation</name>
        <dbReference type="ChEBI" id="CHEBI:24875"/>
    </ligand>
</feature>
<feature type="active site" evidence="2">
    <location>
        <position position="156"/>
    </location>
</feature>
<dbReference type="HAMAP" id="MF_00163">
    <property type="entry name" value="Pep_deformylase"/>
    <property type="match status" value="1"/>
</dbReference>
<keyword evidence="2" id="KW-0408">Iron</keyword>
<protein>
    <recommendedName>
        <fullName evidence="2">Peptide deformylase</fullName>
        <shortName evidence="2">PDF</shortName>
        <ecNumber evidence="2">3.5.1.88</ecNumber>
    </recommendedName>
    <alternativeName>
        <fullName evidence="2">Polypeptide deformylase</fullName>
    </alternativeName>
</protein>
<dbReference type="AlphaFoldDB" id="B3QS23"/>
<dbReference type="NCBIfam" id="NF001159">
    <property type="entry name" value="PRK00150.1-3"/>
    <property type="match status" value="1"/>
</dbReference>
<proteinExistence type="inferred from homology"/>
<evidence type="ECO:0000256" key="2">
    <source>
        <dbReference type="HAMAP-Rule" id="MF_00163"/>
    </source>
</evidence>
<dbReference type="EC" id="3.5.1.88" evidence="2"/>
<comment type="catalytic activity">
    <reaction evidence="2">
        <text>N-terminal N-formyl-L-methionyl-[peptide] + H2O = N-terminal L-methionyl-[peptide] + formate</text>
        <dbReference type="Rhea" id="RHEA:24420"/>
        <dbReference type="Rhea" id="RHEA-COMP:10639"/>
        <dbReference type="Rhea" id="RHEA-COMP:10640"/>
        <dbReference type="ChEBI" id="CHEBI:15377"/>
        <dbReference type="ChEBI" id="CHEBI:15740"/>
        <dbReference type="ChEBI" id="CHEBI:49298"/>
        <dbReference type="ChEBI" id="CHEBI:64731"/>
        <dbReference type="EC" id="3.5.1.88"/>
    </reaction>
</comment>
<sequence>MVFGKIKDTKINISFLINMSILPVYTLGEPVLNKVAKPLKGVDAEMKQFIEDMFETMYNADGIGLAAPQVGKSLRLLVVDVSVMEDYQDEKPLVVINPQILETKGLSTMEEGCLSVPGVHEEVTRPKQITLKYRDADFVERVEIYDGMMARVLQHEIEHLQGNLFIDNLDAKTRRLHREELDAIKNGEVETAYLVAKKLKTV</sequence>
<dbReference type="CDD" id="cd00487">
    <property type="entry name" value="Pep_deformylase"/>
    <property type="match status" value="1"/>
</dbReference>
<dbReference type="InterPro" id="IPR036821">
    <property type="entry name" value="Peptide_deformylase_sf"/>
</dbReference>
<comment type="cofactor">
    <cofactor evidence="2">
        <name>Fe(2+)</name>
        <dbReference type="ChEBI" id="CHEBI:29033"/>
    </cofactor>
    <text evidence="2">Binds 1 Fe(2+) ion.</text>
</comment>
<dbReference type="GO" id="GO:0042586">
    <property type="term" value="F:peptide deformylase activity"/>
    <property type="evidence" value="ECO:0007669"/>
    <property type="project" value="UniProtKB-UniRule"/>
</dbReference>
<organism evidence="3 4">
    <name type="scientific">Chloroherpeton thalassium (strain ATCC 35110 / GB-78)</name>
    <dbReference type="NCBI Taxonomy" id="517418"/>
    <lineage>
        <taxon>Bacteria</taxon>
        <taxon>Pseudomonadati</taxon>
        <taxon>Chlorobiota</taxon>
        <taxon>Chlorobiia</taxon>
        <taxon>Chlorobiales</taxon>
        <taxon>Chloroherpetonaceae</taxon>
        <taxon>Chloroherpeton</taxon>
    </lineage>
</organism>
<evidence type="ECO:0000256" key="1">
    <source>
        <dbReference type="ARBA" id="ARBA00010759"/>
    </source>
</evidence>
<dbReference type="KEGG" id="cts:Ctha_1509"/>
<keyword evidence="4" id="KW-1185">Reference proteome</keyword>
<keyword evidence="2" id="KW-0479">Metal-binding</keyword>
<accession>B3QS23</accession>
<dbReference type="Proteomes" id="UP000001208">
    <property type="component" value="Chromosome"/>
</dbReference>
<comment type="function">
    <text evidence="2">Removes the formyl group from the N-terminal Met of newly synthesized proteins. Requires at least a dipeptide for an efficient rate of reaction. N-terminal L-methionine is a prerequisite for activity but the enzyme has broad specificity at other positions.</text>
</comment>
<dbReference type="Gene3D" id="3.90.45.10">
    <property type="entry name" value="Peptide deformylase"/>
    <property type="match status" value="1"/>
</dbReference>
<keyword evidence="2 3" id="KW-0378">Hydrolase</keyword>
<dbReference type="InterPro" id="IPR023635">
    <property type="entry name" value="Peptide_deformylase"/>
</dbReference>
<dbReference type="eggNOG" id="COG0242">
    <property type="taxonomic scope" value="Bacteria"/>
</dbReference>
<dbReference type="PANTHER" id="PTHR10458">
    <property type="entry name" value="PEPTIDE DEFORMYLASE"/>
    <property type="match status" value="1"/>
</dbReference>
<evidence type="ECO:0000313" key="3">
    <source>
        <dbReference type="EMBL" id="ACF13968.1"/>
    </source>
</evidence>
<dbReference type="GO" id="GO:0006412">
    <property type="term" value="P:translation"/>
    <property type="evidence" value="ECO:0007669"/>
    <property type="project" value="UniProtKB-UniRule"/>
</dbReference>
<keyword evidence="2" id="KW-0648">Protein biosynthesis</keyword>
<dbReference type="SUPFAM" id="SSF56420">
    <property type="entry name" value="Peptide deformylase"/>
    <property type="match status" value="1"/>
</dbReference>
<dbReference type="PIRSF" id="PIRSF004749">
    <property type="entry name" value="Pep_def"/>
    <property type="match status" value="1"/>
</dbReference>
<comment type="similarity">
    <text evidence="1 2">Belongs to the polypeptide deformylase family.</text>
</comment>
<feature type="binding site" evidence="2">
    <location>
        <position position="159"/>
    </location>
    <ligand>
        <name>Fe cation</name>
        <dbReference type="ChEBI" id="CHEBI:24875"/>
    </ligand>
</feature>
<dbReference type="PANTHER" id="PTHR10458:SF22">
    <property type="entry name" value="PEPTIDE DEFORMYLASE"/>
    <property type="match status" value="1"/>
</dbReference>
<reference evidence="3 4" key="1">
    <citation type="submission" date="2008-06" db="EMBL/GenBank/DDBJ databases">
        <title>Complete sequence of Chloroherpeton thalassium ATCC 35110.</title>
        <authorList>
            <consortium name="US DOE Joint Genome Institute"/>
            <person name="Lucas S."/>
            <person name="Copeland A."/>
            <person name="Lapidus A."/>
            <person name="Glavina del Rio T."/>
            <person name="Dalin E."/>
            <person name="Tice H."/>
            <person name="Bruce D."/>
            <person name="Goodwin L."/>
            <person name="Pitluck S."/>
            <person name="Schmutz J."/>
            <person name="Larimer F."/>
            <person name="Land M."/>
            <person name="Hauser L."/>
            <person name="Kyrpides N."/>
            <person name="Mikhailova N."/>
            <person name="Liu Z."/>
            <person name="Li T."/>
            <person name="Zhao F."/>
            <person name="Overmann J."/>
            <person name="Bryant D.A."/>
            <person name="Richardson P."/>
        </authorList>
    </citation>
    <scope>NUCLEOTIDE SEQUENCE [LARGE SCALE GENOMIC DNA]</scope>
    <source>
        <strain evidence="4">ATCC 35110 / GB-78</strain>
    </source>
</reference>
<name>B3QS23_CHLT3</name>
<evidence type="ECO:0000313" key="4">
    <source>
        <dbReference type="Proteomes" id="UP000001208"/>
    </source>
</evidence>
<dbReference type="Pfam" id="PF01327">
    <property type="entry name" value="Pep_deformylase"/>
    <property type="match status" value="1"/>
</dbReference>
<feature type="binding site" evidence="2">
    <location>
        <position position="113"/>
    </location>
    <ligand>
        <name>Fe cation</name>
        <dbReference type="ChEBI" id="CHEBI:24875"/>
    </ligand>
</feature>
<dbReference type="STRING" id="517418.Ctha_1509"/>
<dbReference type="PRINTS" id="PR01576">
    <property type="entry name" value="PDEFORMYLASE"/>
</dbReference>
<dbReference type="EMBL" id="CP001100">
    <property type="protein sequence ID" value="ACF13968.1"/>
    <property type="molecule type" value="Genomic_DNA"/>
</dbReference>
<dbReference type="NCBIfam" id="TIGR00079">
    <property type="entry name" value="pept_deformyl"/>
    <property type="match status" value="1"/>
</dbReference>